<evidence type="ECO:0000256" key="1">
    <source>
        <dbReference type="ARBA" id="ARBA00023002"/>
    </source>
</evidence>
<dbReference type="PANTHER" id="PTHR43157">
    <property type="entry name" value="PHOSPHATIDYLINOSITOL-GLYCAN BIOSYNTHESIS CLASS F PROTEIN-RELATED"/>
    <property type="match status" value="1"/>
</dbReference>
<dbReference type="Gene3D" id="3.40.50.720">
    <property type="entry name" value="NAD(P)-binding Rossmann-like Domain"/>
    <property type="match status" value="1"/>
</dbReference>
<keyword evidence="4" id="KW-1185">Reference proteome</keyword>
<dbReference type="EMBL" id="JAGKSQ010000006">
    <property type="protein sequence ID" value="MBP3952488.1"/>
    <property type="molecule type" value="Genomic_DNA"/>
</dbReference>
<evidence type="ECO:0000313" key="3">
    <source>
        <dbReference type="EMBL" id="MBP3952488.1"/>
    </source>
</evidence>
<dbReference type="PRINTS" id="PR00080">
    <property type="entry name" value="SDRFAMILY"/>
</dbReference>
<evidence type="ECO:0000313" key="4">
    <source>
        <dbReference type="Proteomes" id="UP000678228"/>
    </source>
</evidence>
<dbReference type="PRINTS" id="PR00081">
    <property type="entry name" value="GDHRDH"/>
</dbReference>
<dbReference type="SUPFAM" id="SSF51735">
    <property type="entry name" value="NAD(P)-binding Rossmann-fold domains"/>
    <property type="match status" value="1"/>
</dbReference>
<dbReference type="InterPro" id="IPR036291">
    <property type="entry name" value="NAD(P)-bd_dom_sf"/>
</dbReference>
<organism evidence="3 4">
    <name type="scientific">Halalkalibacter suaedae</name>
    <dbReference type="NCBI Taxonomy" id="2822140"/>
    <lineage>
        <taxon>Bacteria</taxon>
        <taxon>Bacillati</taxon>
        <taxon>Bacillota</taxon>
        <taxon>Bacilli</taxon>
        <taxon>Bacillales</taxon>
        <taxon>Bacillaceae</taxon>
        <taxon>Halalkalibacter</taxon>
    </lineage>
</organism>
<gene>
    <name evidence="3" type="ORF">J7W16_15290</name>
</gene>
<dbReference type="PANTHER" id="PTHR43157:SF31">
    <property type="entry name" value="PHOSPHATIDYLINOSITOL-GLYCAN BIOSYNTHESIS CLASS F PROTEIN"/>
    <property type="match status" value="1"/>
</dbReference>
<accession>A0A940WXP3</accession>
<dbReference type="CDD" id="cd05327">
    <property type="entry name" value="retinol-DH_like_SDR_c_like"/>
    <property type="match status" value="1"/>
</dbReference>
<comment type="similarity">
    <text evidence="2">Belongs to the short-chain dehydrogenases/reductases (SDR) family.</text>
</comment>
<comment type="caution">
    <text evidence="3">The sequence shown here is derived from an EMBL/GenBank/DDBJ whole genome shotgun (WGS) entry which is preliminary data.</text>
</comment>
<dbReference type="Proteomes" id="UP000678228">
    <property type="component" value="Unassembled WGS sequence"/>
</dbReference>
<keyword evidence="1" id="KW-0560">Oxidoreductase</keyword>
<sequence>MVVTGANSGMGKATALAFARLDAHVIMICRNEAKGIEAQQEVIQESGNTKVDLLLCDFSKLEDVRQTAAHINQHYTRLDVLVNNAAIISTKRQETVDGFELQFGVNHLAPFLLTNLLLDKLKESAPSRIINVSSGAYKFGKISFNDLQSTKGYRTFKAYGQSKLANILFTYELARRLEGSEVTANTLHPGAVSTNLGIDRQTGFGKTIVKMLKPFFQTPAEGASTAIYLATADEIATISGTYFINKKQVKTNAQTHDEALAKRLWSVSEELVGLNTGKKHISE</sequence>
<dbReference type="AlphaFoldDB" id="A0A940WXP3"/>
<evidence type="ECO:0000256" key="2">
    <source>
        <dbReference type="RuleBase" id="RU000363"/>
    </source>
</evidence>
<dbReference type="InterPro" id="IPR002347">
    <property type="entry name" value="SDR_fam"/>
</dbReference>
<dbReference type="GO" id="GO:0016491">
    <property type="term" value="F:oxidoreductase activity"/>
    <property type="evidence" value="ECO:0007669"/>
    <property type="project" value="UniProtKB-KW"/>
</dbReference>
<reference evidence="3" key="1">
    <citation type="submission" date="2021-03" db="EMBL/GenBank/DDBJ databases">
        <title>Bacillus suaedae sp. nov., isolated from Suaeda aralocaspica.</title>
        <authorList>
            <person name="Lei R.F.R."/>
        </authorList>
    </citation>
    <scope>NUCLEOTIDE SEQUENCE</scope>
    <source>
        <strain evidence="3">YZJH907-2</strain>
    </source>
</reference>
<protein>
    <submittedName>
        <fullName evidence="3">SDR family oxidoreductase</fullName>
    </submittedName>
</protein>
<proteinExistence type="inferred from homology"/>
<name>A0A940WXP3_9BACI</name>
<dbReference type="Pfam" id="PF00106">
    <property type="entry name" value="adh_short"/>
    <property type="match status" value="1"/>
</dbReference>